<evidence type="ECO:0000313" key="4">
    <source>
        <dbReference type="Proteomes" id="UP000199518"/>
    </source>
</evidence>
<dbReference type="Gene3D" id="3.30.450.40">
    <property type="match status" value="1"/>
</dbReference>
<gene>
    <name evidence="3" type="ORF">SAMN05421753_115102</name>
</gene>
<dbReference type="PANTHER" id="PTHR43156">
    <property type="entry name" value="STAGE II SPORULATION PROTEIN E-RELATED"/>
    <property type="match status" value="1"/>
</dbReference>
<dbReference type="Pfam" id="PF00498">
    <property type="entry name" value="FHA"/>
    <property type="match status" value="1"/>
</dbReference>
<name>A0A1I3NJ35_9PLAN</name>
<dbReference type="InterPro" id="IPR001932">
    <property type="entry name" value="PPM-type_phosphatase-like_dom"/>
</dbReference>
<dbReference type="InterPro" id="IPR029016">
    <property type="entry name" value="GAF-like_dom_sf"/>
</dbReference>
<keyword evidence="1" id="KW-0378">Hydrolase</keyword>
<reference evidence="4" key="1">
    <citation type="submission" date="2016-10" db="EMBL/GenBank/DDBJ databases">
        <authorList>
            <person name="Varghese N."/>
            <person name="Submissions S."/>
        </authorList>
    </citation>
    <scope>NUCLEOTIDE SEQUENCE [LARGE SCALE GENOMIC DNA]</scope>
    <source>
        <strain evidence="4">DSM 26348</strain>
    </source>
</reference>
<organism evidence="3 4">
    <name type="scientific">Planctomicrobium piriforme</name>
    <dbReference type="NCBI Taxonomy" id="1576369"/>
    <lineage>
        <taxon>Bacteria</taxon>
        <taxon>Pseudomonadati</taxon>
        <taxon>Planctomycetota</taxon>
        <taxon>Planctomycetia</taxon>
        <taxon>Planctomycetales</taxon>
        <taxon>Planctomycetaceae</taxon>
        <taxon>Planctomicrobium</taxon>
    </lineage>
</organism>
<dbReference type="AlphaFoldDB" id="A0A1I3NJ35"/>
<protein>
    <submittedName>
        <fullName evidence="3">Serine phosphatase RsbU, regulator of sigma subunit</fullName>
    </submittedName>
</protein>
<dbReference type="RefSeq" id="WP_092053461.1">
    <property type="nucleotide sequence ID" value="NZ_FOQD01000015.1"/>
</dbReference>
<dbReference type="SMART" id="SM00240">
    <property type="entry name" value="FHA"/>
    <property type="match status" value="1"/>
</dbReference>
<accession>A0A1I3NJ35</accession>
<dbReference type="SUPFAM" id="SSF81606">
    <property type="entry name" value="PP2C-like"/>
    <property type="match status" value="1"/>
</dbReference>
<dbReference type="Proteomes" id="UP000199518">
    <property type="component" value="Unassembled WGS sequence"/>
</dbReference>
<keyword evidence="4" id="KW-1185">Reference proteome</keyword>
<dbReference type="Pfam" id="PF07228">
    <property type="entry name" value="SpoIIE"/>
    <property type="match status" value="1"/>
</dbReference>
<dbReference type="Gene3D" id="3.60.40.10">
    <property type="entry name" value="PPM-type phosphatase domain"/>
    <property type="match status" value="1"/>
</dbReference>
<proteinExistence type="predicted"/>
<dbReference type="InterPro" id="IPR008984">
    <property type="entry name" value="SMAD_FHA_dom_sf"/>
</dbReference>
<dbReference type="InterPro" id="IPR000253">
    <property type="entry name" value="FHA_dom"/>
</dbReference>
<sequence length="548" mass="60288">MATLIVLGLPAAGTRHLIQKHRHVILGRDPTCDVILQRQAVSRFHAQVLSNQGHYYLEDLQSTNGTFLNGRRVQKRETLQDGDRITLHDIPIAFYVSDEVPRAADETVRNIVADGDKQSTEFELAATSGAAGVRTLRGRLETLIEISRDLGSSLELNEILPRVLDLLFRMFTQTIIGEIHLVETDGQLRPVAMKHGRDADSTDLTGAPFNVELIQEVLKSGQGIVRTEEGGDASMALDGFTQCTVCAPILGPESIPWGVILLQADGSSFGFSDDDLELVSAVAVLTGQSIGYARAHDIVVEHNNTQRQLETARQIQLGMLPRERPQYPGYDFVHHYAAAERVGGDYFFYEMLRDGRVIFGIADASGKGLPAAMHIVRFAGEVRLRIATSPTLKSAVASLNQFVMDGADECMFITACICVLDPRQNLLTLANAGHPPPLLKRKSTGKVEQLLPARKSFPLGIARNYEIHPLTVAIDPGDQVVLYTDGVSEAMNHRNELFGTERLTAEMDAQDCPIDQMLSNIVSKVERFREGRAPSDDMTIVGFERGIR</sequence>
<dbReference type="OrthoDB" id="247273at2"/>
<dbReference type="SUPFAM" id="SSF55781">
    <property type="entry name" value="GAF domain-like"/>
    <property type="match status" value="1"/>
</dbReference>
<dbReference type="STRING" id="1576369.SAMN05421753_115102"/>
<evidence type="ECO:0000256" key="1">
    <source>
        <dbReference type="ARBA" id="ARBA00022801"/>
    </source>
</evidence>
<dbReference type="SMART" id="SM00331">
    <property type="entry name" value="PP2C_SIG"/>
    <property type="match status" value="1"/>
</dbReference>
<dbReference type="CDD" id="cd00060">
    <property type="entry name" value="FHA"/>
    <property type="match status" value="1"/>
</dbReference>
<dbReference type="EMBL" id="FOQD01000015">
    <property type="protein sequence ID" value="SFJ08756.1"/>
    <property type="molecule type" value="Genomic_DNA"/>
</dbReference>
<dbReference type="InterPro" id="IPR036457">
    <property type="entry name" value="PPM-type-like_dom_sf"/>
</dbReference>
<dbReference type="GO" id="GO:0016791">
    <property type="term" value="F:phosphatase activity"/>
    <property type="evidence" value="ECO:0007669"/>
    <property type="project" value="TreeGrafter"/>
</dbReference>
<dbReference type="SUPFAM" id="SSF49879">
    <property type="entry name" value="SMAD/FHA domain"/>
    <property type="match status" value="1"/>
</dbReference>
<evidence type="ECO:0000259" key="2">
    <source>
        <dbReference type="PROSITE" id="PS50006"/>
    </source>
</evidence>
<dbReference type="PROSITE" id="PS50006">
    <property type="entry name" value="FHA_DOMAIN"/>
    <property type="match status" value="1"/>
</dbReference>
<dbReference type="PANTHER" id="PTHR43156:SF2">
    <property type="entry name" value="STAGE II SPORULATION PROTEIN E"/>
    <property type="match status" value="1"/>
</dbReference>
<evidence type="ECO:0000313" key="3">
    <source>
        <dbReference type="EMBL" id="SFJ08756.1"/>
    </source>
</evidence>
<feature type="domain" description="FHA" evidence="2">
    <location>
        <begin position="24"/>
        <end position="73"/>
    </location>
</feature>
<dbReference type="InterPro" id="IPR052016">
    <property type="entry name" value="Bact_Sigma-Reg"/>
</dbReference>
<dbReference type="Gene3D" id="2.60.200.20">
    <property type="match status" value="1"/>
</dbReference>